<keyword evidence="4" id="KW-0804">Transcription</keyword>
<name>A0A1W1YZF4_9BURK</name>
<dbReference type="PANTHER" id="PTHR30126">
    <property type="entry name" value="HTH-TYPE TRANSCRIPTIONAL REGULATOR"/>
    <property type="match status" value="1"/>
</dbReference>
<dbReference type="Proteomes" id="UP000192708">
    <property type="component" value="Unassembled WGS sequence"/>
</dbReference>
<dbReference type="AlphaFoldDB" id="A0A1W1YZF4"/>
<dbReference type="PROSITE" id="PS50931">
    <property type="entry name" value="HTH_LYSR"/>
    <property type="match status" value="1"/>
</dbReference>
<feature type="domain" description="HTH lysR-type" evidence="5">
    <location>
        <begin position="1"/>
        <end position="59"/>
    </location>
</feature>
<evidence type="ECO:0000259" key="5">
    <source>
        <dbReference type="PROSITE" id="PS50931"/>
    </source>
</evidence>
<dbReference type="InterPro" id="IPR036388">
    <property type="entry name" value="WH-like_DNA-bd_sf"/>
</dbReference>
<dbReference type="SUPFAM" id="SSF46785">
    <property type="entry name" value="Winged helix' DNA-binding domain"/>
    <property type="match status" value="1"/>
</dbReference>
<dbReference type="GO" id="GO:0019344">
    <property type="term" value="P:cysteine biosynthetic process"/>
    <property type="evidence" value="ECO:0007669"/>
    <property type="project" value="TreeGrafter"/>
</dbReference>
<dbReference type="OrthoDB" id="8958400at2"/>
<dbReference type="PRINTS" id="PR00039">
    <property type="entry name" value="HTHLYSR"/>
</dbReference>
<dbReference type="Pfam" id="PF03466">
    <property type="entry name" value="LysR_substrate"/>
    <property type="match status" value="1"/>
</dbReference>
<keyword evidence="7" id="KW-1185">Reference proteome</keyword>
<dbReference type="Pfam" id="PF00126">
    <property type="entry name" value="HTH_1"/>
    <property type="match status" value="1"/>
</dbReference>
<dbReference type="InterPro" id="IPR036390">
    <property type="entry name" value="WH_DNA-bd_sf"/>
</dbReference>
<organism evidence="6 7">
    <name type="scientific">Polynucleobacter kasalickyi</name>
    <dbReference type="NCBI Taxonomy" id="1938817"/>
    <lineage>
        <taxon>Bacteria</taxon>
        <taxon>Pseudomonadati</taxon>
        <taxon>Pseudomonadota</taxon>
        <taxon>Betaproteobacteria</taxon>
        <taxon>Burkholderiales</taxon>
        <taxon>Burkholderiaceae</taxon>
        <taxon>Polynucleobacter</taxon>
    </lineage>
</organism>
<dbReference type="Gene3D" id="3.40.190.10">
    <property type="entry name" value="Periplasmic binding protein-like II"/>
    <property type="match status" value="2"/>
</dbReference>
<reference evidence="6 7" key="1">
    <citation type="submission" date="2017-04" db="EMBL/GenBank/DDBJ databases">
        <authorList>
            <person name="Afonso C.L."/>
            <person name="Miller P.J."/>
            <person name="Scott M.A."/>
            <person name="Spackman E."/>
            <person name="Goraichik I."/>
            <person name="Dimitrov K.M."/>
            <person name="Suarez D.L."/>
            <person name="Swayne D.E."/>
        </authorList>
    </citation>
    <scope>NUCLEOTIDE SEQUENCE [LARGE SCALE GENOMIC DNA]</scope>
    <source>
        <strain evidence="6 7">VK13</strain>
    </source>
</reference>
<dbReference type="GO" id="GO:0003700">
    <property type="term" value="F:DNA-binding transcription factor activity"/>
    <property type="evidence" value="ECO:0007669"/>
    <property type="project" value="InterPro"/>
</dbReference>
<proteinExistence type="inferred from homology"/>
<keyword evidence="3" id="KW-0238">DNA-binding</keyword>
<protein>
    <submittedName>
        <fullName evidence="6">LysR family transcriptional regulator, cys regulon transcriptional activator</fullName>
    </submittedName>
</protein>
<keyword evidence="2" id="KW-0805">Transcription regulation</keyword>
<dbReference type="PANTHER" id="PTHR30126:SF6">
    <property type="entry name" value="HTH-TYPE TRANSCRIPTIONAL REGULATOR CYSB-RELATED"/>
    <property type="match status" value="1"/>
</dbReference>
<dbReference type="STRING" id="1938817.SAMN06296008_10434"/>
<evidence type="ECO:0000313" key="7">
    <source>
        <dbReference type="Proteomes" id="UP000192708"/>
    </source>
</evidence>
<dbReference type="RefSeq" id="WP_084283011.1">
    <property type="nucleotide sequence ID" value="NZ_FWXJ01000004.1"/>
</dbReference>
<evidence type="ECO:0000256" key="4">
    <source>
        <dbReference type="ARBA" id="ARBA00023163"/>
    </source>
</evidence>
<dbReference type="InterPro" id="IPR000847">
    <property type="entry name" value="LysR_HTH_N"/>
</dbReference>
<dbReference type="EMBL" id="FWXJ01000004">
    <property type="protein sequence ID" value="SMC41503.1"/>
    <property type="molecule type" value="Genomic_DNA"/>
</dbReference>
<dbReference type="Gene3D" id="1.10.10.10">
    <property type="entry name" value="Winged helix-like DNA-binding domain superfamily/Winged helix DNA-binding domain"/>
    <property type="match status" value="1"/>
</dbReference>
<comment type="similarity">
    <text evidence="1">Belongs to the LysR transcriptional regulatory family.</text>
</comment>
<evidence type="ECO:0000256" key="2">
    <source>
        <dbReference type="ARBA" id="ARBA00023015"/>
    </source>
</evidence>
<dbReference type="InterPro" id="IPR005119">
    <property type="entry name" value="LysR_subst-bd"/>
</dbReference>
<dbReference type="GO" id="GO:0000976">
    <property type="term" value="F:transcription cis-regulatory region binding"/>
    <property type="evidence" value="ECO:0007669"/>
    <property type="project" value="TreeGrafter"/>
</dbReference>
<accession>A0A1W1YZF4</accession>
<evidence type="ECO:0000256" key="3">
    <source>
        <dbReference type="ARBA" id="ARBA00023125"/>
    </source>
</evidence>
<evidence type="ECO:0000313" key="6">
    <source>
        <dbReference type="EMBL" id="SMC41503.1"/>
    </source>
</evidence>
<gene>
    <name evidence="6" type="ORF">SAMN06296008_10434</name>
</gene>
<sequence length="308" mass="34340">MNLQQLRYLCAVVETKFNVSKAAERLFTSQPGISKQIQLLEGELGVLLLVRKGNRIIGLTPPGEEVYAVAQRMLSDALNLKRIGEEFSAKNEGSLVVATTHLHAGYVLPKIIKKFSEMYPQVSVNLRQSDPHQIAHWICSGEADIGISATFDESPEELILFPYSTIERSILVPEGHPLSQLKKITLEKIAQYPIISLDANFAGGSGIKQVFERHHLKPNFVLSATDTDVIKTYVEIGHGIAIIPTTAYDTIRDSGLVILDASELFPAIPIFIQVRSGKYLRHFMEEFITMVCPNWNGEHLNGVLYNEK</sequence>
<evidence type="ECO:0000256" key="1">
    <source>
        <dbReference type="ARBA" id="ARBA00009437"/>
    </source>
</evidence>
<dbReference type="SUPFAM" id="SSF53850">
    <property type="entry name" value="Periplasmic binding protein-like II"/>
    <property type="match status" value="1"/>
</dbReference>